<gene>
    <name evidence="1" type="ORF">ILEXP_LOCUS58108</name>
</gene>
<accession>A0ABC8V2P6</accession>
<feature type="non-terminal residue" evidence="1">
    <location>
        <position position="1"/>
    </location>
</feature>
<reference evidence="1 2" key="1">
    <citation type="submission" date="2024-02" db="EMBL/GenBank/DDBJ databases">
        <authorList>
            <person name="Vignale AGUSTIN F."/>
            <person name="Sosa J E."/>
            <person name="Modenutti C."/>
        </authorList>
    </citation>
    <scope>NUCLEOTIDE SEQUENCE [LARGE SCALE GENOMIC DNA]</scope>
</reference>
<dbReference type="AlphaFoldDB" id="A0ABC8V2P6"/>
<sequence>IEDGTYLEEPGSGAVATIENKTVSVGTLDWFEVKSGLSAKILRLGARVSSTVELKAESTSVRLVFKPSCESDLEGYSRMVKAAKQTESSK</sequence>
<feature type="non-terminal residue" evidence="1">
    <location>
        <position position="90"/>
    </location>
</feature>
<comment type="caution">
    <text evidence="1">The sequence shown here is derived from an EMBL/GenBank/DDBJ whole genome shotgun (WGS) entry which is preliminary data.</text>
</comment>
<evidence type="ECO:0000313" key="2">
    <source>
        <dbReference type="Proteomes" id="UP001642360"/>
    </source>
</evidence>
<evidence type="ECO:0000313" key="1">
    <source>
        <dbReference type="EMBL" id="CAK9187539.1"/>
    </source>
</evidence>
<dbReference type="Proteomes" id="UP001642360">
    <property type="component" value="Unassembled WGS sequence"/>
</dbReference>
<name>A0ABC8V2P6_9AQUA</name>
<dbReference type="EMBL" id="CAUOFW020010025">
    <property type="protein sequence ID" value="CAK9187539.1"/>
    <property type="molecule type" value="Genomic_DNA"/>
</dbReference>
<protein>
    <submittedName>
        <fullName evidence="1">Uncharacterized protein</fullName>
    </submittedName>
</protein>
<keyword evidence="2" id="KW-1185">Reference proteome</keyword>
<proteinExistence type="predicted"/>
<organism evidence="1 2">
    <name type="scientific">Ilex paraguariensis</name>
    <name type="common">yerba mate</name>
    <dbReference type="NCBI Taxonomy" id="185542"/>
    <lineage>
        <taxon>Eukaryota</taxon>
        <taxon>Viridiplantae</taxon>
        <taxon>Streptophyta</taxon>
        <taxon>Embryophyta</taxon>
        <taxon>Tracheophyta</taxon>
        <taxon>Spermatophyta</taxon>
        <taxon>Magnoliopsida</taxon>
        <taxon>eudicotyledons</taxon>
        <taxon>Gunneridae</taxon>
        <taxon>Pentapetalae</taxon>
        <taxon>asterids</taxon>
        <taxon>campanulids</taxon>
        <taxon>Aquifoliales</taxon>
        <taxon>Aquifoliaceae</taxon>
        <taxon>Ilex</taxon>
    </lineage>
</organism>